<dbReference type="GO" id="GO:0004556">
    <property type="term" value="F:alpha-amylase activity"/>
    <property type="evidence" value="ECO:0007669"/>
    <property type="project" value="UniProtKB-EC"/>
</dbReference>
<name>A0A447XVX4_ECOLX</name>
<sequence length="55" mass="6209">MMAKKTIHLGENYGNKTWRDFLGNRQESVVTDENGEATFFCNGGSVSVWVIEEVI</sequence>
<reference evidence="2 3" key="1">
    <citation type="submission" date="2018-12" db="EMBL/GenBank/DDBJ databases">
        <authorList>
            <consortium name="Pathogen Informatics"/>
        </authorList>
    </citation>
    <scope>NUCLEOTIDE SEQUENCE [LARGE SCALE GENOMIC DNA]</scope>
    <source>
        <strain evidence="2 3">NCTC9702</strain>
    </source>
</reference>
<accession>A0A447XVX4</accession>
<dbReference type="SUPFAM" id="SSF51011">
    <property type="entry name" value="Glycosyl hydrolase domain"/>
    <property type="match status" value="1"/>
</dbReference>
<evidence type="ECO:0000313" key="3">
    <source>
        <dbReference type="Proteomes" id="UP000277930"/>
    </source>
</evidence>
<dbReference type="EMBL" id="LR134246">
    <property type="protein sequence ID" value="VED35178.1"/>
    <property type="molecule type" value="Genomic_DNA"/>
</dbReference>
<proteinExistence type="predicted"/>
<gene>
    <name evidence="2" type="primary">amyA_1</name>
    <name evidence="2" type="ORF">NCTC9702_02400</name>
</gene>
<feature type="domain" description="Alpha-amylase C-terminal prokaryotic" evidence="1">
    <location>
        <begin position="9"/>
        <end position="49"/>
    </location>
</feature>
<dbReference type="EC" id="3.2.1.1" evidence="2"/>
<keyword evidence="2" id="KW-0378">Hydrolase</keyword>
<evidence type="ECO:0000259" key="1">
    <source>
        <dbReference type="Pfam" id="PF09154"/>
    </source>
</evidence>
<evidence type="ECO:0000313" key="2">
    <source>
        <dbReference type="EMBL" id="VED35178.1"/>
    </source>
</evidence>
<dbReference type="InterPro" id="IPR013780">
    <property type="entry name" value="Glyco_hydro_b"/>
</dbReference>
<dbReference type="Pfam" id="PF09154">
    <property type="entry name" value="Alpha-amy_C_pro"/>
    <property type="match status" value="1"/>
</dbReference>
<dbReference type="Gene3D" id="2.60.40.1180">
    <property type="entry name" value="Golgi alpha-mannosidase II"/>
    <property type="match status" value="1"/>
</dbReference>
<dbReference type="Proteomes" id="UP000277930">
    <property type="component" value="Chromosome 1"/>
</dbReference>
<protein>
    <submittedName>
        <fullName evidence="2">Alpha-amylase</fullName>
        <ecNumber evidence="2">3.2.1.1</ecNumber>
    </submittedName>
</protein>
<dbReference type="AlphaFoldDB" id="A0A447XVX4"/>
<dbReference type="InterPro" id="IPR015237">
    <property type="entry name" value="Alpha-amylase_C_pro"/>
</dbReference>
<keyword evidence="2" id="KW-0326">Glycosidase</keyword>
<organism evidence="2 3">
    <name type="scientific">Escherichia coli</name>
    <dbReference type="NCBI Taxonomy" id="562"/>
    <lineage>
        <taxon>Bacteria</taxon>
        <taxon>Pseudomonadati</taxon>
        <taxon>Pseudomonadota</taxon>
        <taxon>Gammaproteobacteria</taxon>
        <taxon>Enterobacterales</taxon>
        <taxon>Enterobacteriaceae</taxon>
        <taxon>Escherichia</taxon>
    </lineage>
</organism>